<dbReference type="InterPro" id="IPR029032">
    <property type="entry name" value="AhpD-like"/>
</dbReference>
<sequence>MSRIAIPTRDNSPEASKATLDAVHKQLGVVPNLFRLIGVSPAALTAFTSFQGALSKTLDVKTRERIALAVAQVNGCGYCLSAHTYLGLNLAKIGPEEIALNRKGASGDPRANAAVQFAFKVAQQRGHVSDADIAAVRDAGFTDAQLVEIVALVAENSFTNFLNEVAKTEIDFPVVEVDAAAA</sequence>
<reference evidence="2 3" key="1">
    <citation type="journal article" date="2018" name="Sci. Rep.">
        <title>Rhizobium tumorigenes sp. nov., a novel plant tumorigenic bacterium isolated from cane gall tumors on thornless blackberry.</title>
        <authorList>
            <person name="Kuzmanovi N."/>
            <person name="Smalla K."/>
            <person name="Gronow S."/>
            <person name="PuBawska J."/>
        </authorList>
    </citation>
    <scope>NUCLEOTIDE SEQUENCE [LARGE SCALE GENOMIC DNA]</scope>
    <source>
        <strain evidence="2 3">1078</strain>
    </source>
</reference>
<dbReference type="SUPFAM" id="SSF69118">
    <property type="entry name" value="AhpD-like"/>
    <property type="match status" value="1"/>
</dbReference>
<geneLocation type="plasmid" evidence="2 3">
    <name>unnamed1</name>
</geneLocation>
<keyword evidence="2" id="KW-0614">Plasmid</keyword>
<dbReference type="InterPro" id="IPR003779">
    <property type="entry name" value="CMD-like"/>
</dbReference>
<dbReference type="EMBL" id="CP117258">
    <property type="protein sequence ID" value="WFR98631.1"/>
    <property type="molecule type" value="Genomic_DNA"/>
</dbReference>
<dbReference type="Proteomes" id="UP000249499">
    <property type="component" value="Plasmid unnamed1"/>
</dbReference>
<dbReference type="NCBIfam" id="TIGR01926">
    <property type="entry name" value="peroxid_rel"/>
    <property type="match status" value="1"/>
</dbReference>
<dbReference type="Gene3D" id="1.20.1290.10">
    <property type="entry name" value="AhpD-like"/>
    <property type="match status" value="1"/>
</dbReference>
<dbReference type="InterPro" id="IPR010195">
    <property type="entry name" value="Uncharacterised_peroxidase-rel"/>
</dbReference>
<dbReference type="PANTHER" id="PTHR35446">
    <property type="entry name" value="SI:CH211-175M2.5"/>
    <property type="match status" value="1"/>
</dbReference>
<accession>A0AAF1KSK1</accession>
<evidence type="ECO:0000313" key="3">
    <source>
        <dbReference type="Proteomes" id="UP000249499"/>
    </source>
</evidence>
<organism evidence="2 3">
    <name type="scientific">Rhizobium tumorigenes</name>
    <dbReference type="NCBI Taxonomy" id="2041385"/>
    <lineage>
        <taxon>Bacteria</taxon>
        <taxon>Pseudomonadati</taxon>
        <taxon>Pseudomonadota</taxon>
        <taxon>Alphaproteobacteria</taxon>
        <taxon>Hyphomicrobiales</taxon>
        <taxon>Rhizobiaceae</taxon>
        <taxon>Rhizobium/Agrobacterium group</taxon>
        <taxon>Rhizobium</taxon>
    </lineage>
</organism>
<name>A0AAF1KSK1_9HYPH</name>
<protein>
    <submittedName>
        <fullName evidence="2">Peroxidase-related enzyme</fullName>
    </submittedName>
</protein>
<reference evidence="3" key="2">
    <citation type="journal article" date="2023" name="MicrobiologyOpen">
        <title>Genomics of the tumorigenes clade of the family Rhizobiaceae and description of Rhizobium rhododendri sp. nov.</title>
        <authorList>
            <person name="Kuzmanovic N."/>
            <person name="diCenzo G.C."/>
            <person name="Bunk B."/>
            <person name="Sproeer C."/>
            <person name="Fruehling A."/>
            <person name="Neumann-Schaal M."/>
            <person name="Overmann J."/>
            <person name="Smalla K."/>
        </authorList>
    </citation>
    <scope>NUCLEOTIDE SEQUENCE [LARGE SCALE GENOMIC DNA]</scope>
    <source>
        <strain evidence="3">1078</strain>
        <plasmid evidence="3">unnamed1</plasmid>
    </source>
</reference>
<keyword evidence="2" id="KW-0575">Peroxidase</keyword>
<dbReference type="GO" id="GO:0051920">
    <property type="term" value="F:peroxiredoxin activity"/>
    <property type="evidence" value="ECO:0007669"/>
    <property type="project" value="InterPro"/>
</dbReference>
<dbReference type="AlphaFoldDB" id="A0AAF1KSK1"/>
<dbReference type="InterPro" id="IPR004675">
    <property type="entry name" value="AhpD_core"/>
</dbReference>
<feature type="domain" description="Carboxymuconolactone decarboxylase-like" evidence="1">
    <location>
        <begin position="41"/>
        <end position="118"/>
    </location>
</feature>
<evidence type="ECO:0000259" key="1">
    <source>
        <dbReference type="Pfam" id="PF02627"/>
    </source>
</evidence>
<proteinExistence type="predicted"/>
<evidence type="ECO:0000313" key="2">
    <source>
        <dbReference type="EMBL" id="WFR98631.1"/>
    </source>
</evidence>
<dbReference type="Pfam" id="PF02627">
    <property type="entry name" value="CMD"/>
    <property type="match status" value="1"/>
</dbReference>
<keyword evidence="3" id="KW-1185">Reference proteome</keyword>
<dbReference type="NCBIfam" id="TIGR00778">
    <property type="entry name" value="ahpD_dom"/>
    <property type="match status" value="1"/>
</dbReference>
<dbReference type="KEGG" id="rtu:PR017_25300"/>
<keyword evidence="2" id="KW-0560">Oxidoreductase</keyword>
<gene>
    <name evidence="2" type="ORF">PR017_25300</name>
</gene>
<dbReference type="RefSeq" id="WP_111221457.1">
    <property type="nucleotide sequence ID" value="NZ_CP117258.1"/>
</dbReference>
<dbReference type="PANTHER" id="PTHR35446:SF3">
    <property type="entry name" value="CMD DOMAIN-CONTAINING PROTEIN"/>
    <property type="match status" value="1"/>
</dbReference>